<protein>
    <submittedName>
        <fullName evidence="1">Endonuclease domain-containing protein</fullName>
    </submittedName>
</protein>
<accession>A0ABT0BYZ3</accession>
<dbReference type="GO" id="GO:0004519">
    <property type="term" value="F:endonuclease activity"/>
    <property type="evidence" value="ECO:0007669"/>
    <property type="project" value="UniProtKB-KW"/>
</dbReference>
<dbReference type="SUPFAM" id="SSF52980">
    <property type="entry name" value="Restriction endonuclease-like"/>
    <property type="match status" value="1"/>
</dbReference>
<evidence type="ECO:0000313" key="1">
    <source>
        <dbReference type="EMBL" id="MCJ2379992.1"/>
    </source>
</evidence>
<sequence>MEKNFSPLEREIYNLTGLETKREYRFHPTREWRFDFAIPAVRVAIEVEGGVWNGGRHFRPEGYLRDMEKYNEAAACGWLVIRTIPSELLRVKTIQQIVRACRKKLTTSSIEN</sequence>
<dbReference type="InterPro" id="IPR011335">
    <property type="entry name" value="Restrct_endonuc-II-like"/>
</dbReference>
<proteinExistence type="predicted"/>
<organism evidence="1 2">
    <name type="scientific">Parabacteroides faecalis</name>
    <dbReference type="NCBI Taxonomy" id="2924040"/>
    <lineage>
        <taxon>Bacteria</taxon>
        <taxon>Pseudomonadati</taxon>
        <taxon>Bacteroidota</taxon>
        <taxon>Bacteroidia</taxon>
        <taxon>Bacteroidales</taxon>
        <taxon>Tannerellaceae</taxon>
        <taxon>Parabacteroides</taxon>
    </lineage>
</organism>
<gene>
    <name evidence="1" type="ORF">MUN53_05100</name>
</gene>
<dbReference type="Proteomes" id="UP001165444">
    <property type="component" value="Unassembled WGS sequence"/>
</dbReference>
<keyword evidence="1" id="KW-0540">Nuclease</keyword>
<dbReference type="RefSeq" id="WP_243323683.1">
    <property type="nucleotide sequence ID" value="NZ_JAKZMM010000009.1"/>
</dbReference>
<keyword evidence="1" id="KW-0255">Endonuclease</keyword>
<reference evidence="1 2" key="1">
    <citation type="submission" date="2022-03" db="EMBL/GenBank/DDBJ databases">
        <title>Parabacteroides sp. nov. isolated from swine feces.</title>
        <authorList>
            <person name="Bak J.E."/>
        </authorList>
    </citation>
    <scope>NUCLEOTIDE SEQUENCE [LARGE SCALE GENOMIC DNA]</scope>
    <source>
        <strain evidence="1 2">AGMB00274</strain>
    </source>
</reference>
<dbReference type="EMBL" id="JAKZMM010000009">
    <property type="protein sequence ID" value="MCJ2379992.1"/>
    <property type="molecule type" value="Genomic_DNA"/>
</dbReference>
<name>A0ABT0BYZ3_9BACT</name>
<evidence type="ECO:0000313" key="2">
    <source>
        <dbReference type="Proteomes" id="UP001165444"/>
    </source>
</evidence>
<dbReference type="Gene3D" id="3.40.960.10">
    <property type="entry name" value="VSR Endonuclease"/>
    <property type="match status" value="1"/>
</dbReference>
<keyword evidence="1" id="KW-0378">Hydrolase</keyword>
<keyword evidence="2" id="KW-1185">Reference proteome</keyword>
<comment type="caution">
    <text evidence="1">The sequence shown here is derived from an EMBL/GenBank/DDBJ whole genome shotgun (WGS) entry which is preliminary data.</text>
</comment>